<keyword evidence="6 9" id="KW-1133">Transmembrane helix</keyword>
<sequence>MIALGKRLLVEGVGTAWVVFIGCGSIVLNTGAVQQGYGVLEVSIAFGLALVTASYAFGTVSGAHFNPAVTIGFTVAHRFPVRDLLPYIAAQILGAIAAAALLAYVASGRPGFELAASEFAANGFGDHSPADYQLHSALVVELALSFAFVMVSLMAACRRRLRPFAPLVTGACLMIAYMVSIPVTNGSINPARSTGQALFVGDWALDQLWLFWAAPLLGGVAAGALFSFLCGKSGRHAASFAHGQGEVA</sequence>
<dbReference type="Gene3D" id="1.20.1080.10">
    <property type="entry name" value="Glycerol uptake facilitator protein"/>
    <property type="match status" value="1"/>
</dbReference>
<evidence type="ECO:0000313" key="10">
    <source>
        <dbReference type="EMBL" id="ANB71252.1"/>
    </source>
</evidence>
<comment type="subcellular location">
    <subcellularLocation>
        <location evidence="1">Cell membrane</location>
        <topology evidence="1">Multi-pass membrane protein</topology>
    </subcellularLocation>
</comment>
<dbReference type="EMBL" id="CP014578">
    <property type="protein sequence ID" value="ANB71252.1"/>
    <property type="molecule type" value="Genomic_DNA"/>
</dbReference>
<dbReference type="InterPro" id="IPR000425">
    <property type="entry name" value="MIP"/>
</dbReference>
<proteinExistence type="inferred from homology"/>
<dbReference type="OrthoDB" id="9807293at2"/>
<dbReference type="PANTHER" id="PTHR19139:SF199">
    <property type="entry name" value="MIP17260P"/>
    <property type="match status" value="1"/>
</dbReference>
<keyword evidence="5 8" id="KW-0812">Transmembrane</keyword>
<feature type="transmembrane region" description="Helical" evidence="9">
    <location>
        <begin position="134"/>
        <end position="157"/>
    </location>
</feature>
<dbReference type="PROSITE" id="PS00221">
    <property type="entry name" value="MIP"/>
    <property type="match status" value="1"/>
</dbReference>
<dbReference type="SUPFAM" id="SSF81338">
    <property type="entry name" value="Aquaporin-like"/>
    <property type="match status" value="1"/>
</dbReference>
<feature type="transmembrane region" description="Helical" evidence="9">
    <location>
        <begin position="84"/>
        <end position="106"/>
    </location>
</feature>
<dbReference type="KEGG" id="buz:AYM40_01885"/>
<evidence type="ECO:0000256" key="6">
    <source>
        <dbReference type="ARBA" id="ARBA00022989"/>
    </source>
</evidence>
<protein>
    <submittedName>
        <fullName evidence="10">Aquaporin Z</fullName>
    </submittedName>
</protein>
<feature type="transmembrane region" description="Helical" evidence="9">
    <location>
        <begin position="208"/>
        <end position="230"/>
    </location>
</feature>
<evidence type="ECO:0000256" key="5">
    <source>
        <dbReference type="ARBA" id="ARBA00022692"/>
    </source>
</evidence>
<dbReference type="InterPro" id="IPR023271">
    <property type="entry name" value="Aquaporin-like"/>
</dbReference>
<keyword evidence="3 8" id="KW-0813">Transport</keyword>
<evidence type="ECO:0000256" key="3">
    <source>
        <dbReference type="ARBA" id="ARBA00022448"/>
    </source>
</evidence>
<organism evidence="10 11">
    <name type="scientific">Paraburkholderia phytofirmans OLGA172</name>
    <dbReference type="NCBI Taxonomy" id="1417228"/>
    <lineage>
        <taxon>Bacteria</taxon>
        <taxon>Pseudomonadati</taxon>
        <taxon>Pseudomonadota</taxon>
        <taxon>Betaproteobacteria</taxon>
        <taxon>Burkholderiales</taxon>
        <taxon>Burkholderiaceae</taxon>
        <taxon>Paraburkholderia</taxon>
    </lineage>
</organism>
<comment type="similarity">
    <text evidence="2 8">Belongs to the MIP/aquaporin (TC 1.A.8) family.</text>
</comment>
<dbReference type="RefSeq" id="WP_063494727.1">
    <property type="nucleotide sequence ID" value="NZ_CP014578.1"/>
</dbReference>
<evidence type="ECO:0000256" key="4">
    <source>
        <dbReference type="ARBA" id="ARBA00022475"/>
    </source>
</evidence>
<dbReference type="GO" id="GO:0005886">
    <property type="term" value="C:plasma membrane"/>
    <property type="evidence" value="ECO:0007669"/>
    <property type="project" value="UniProtKB-SubCell"/>
</dbReference>
<dbReference type="PRINTS" id="PR00783">
    <property type="entry name" value="MINTRINSICP"/>
</dbReference>
<keyword evidence="4" id="KW-1003">Cell membrane</keyword>
<dbReference type="InterPro" id="IPR034294">
    <property type="entry name" value="Aquaporin_transptr"/>
</dbReference>
<reference evidence="10 11" key="1">
    <citation type="journal article" date="2016" name="Gene">
        <title>PacBio SMRT assembly of a complex multi-replicon genome reveals chlorocatechol degradative operon in a region of genome plasticity.</title>
        <authorList>
            <person name="Ricker N."/>
            <person name="Shen S.Y."/>
            <person name="Goordial J."/>
            <person name="Jin S."/>
            <person name="Fulthorpe R.R."/>
        </authorList>
    </citation>
    <scope>NUCLEOTIDE SEQUENCE [LARGE SCALE GENOMIC DNA]</scope>
    <source>
        <strain evidence="10 11">OLGA172</strain>
    </source>
</reference>
<evidence type="ECO:0000256" key="7">
    <source>
        <dbReference type="ARBA" id="ARBA00023136"/>
    </source>
</evidence>
<dbReference type="PANTHER" id="PTHR19139">
    <property type="entry name" value="AQUAPORIN TRANSPORTER"/>
    <property type="match status" value="1"/>
</dbReference>
<dbReference type="STRING" id="1804984.AYM40_01885"/>
<gene>
    <name evidence="10" type="ORF">AYM40_01885</name>
</gene>
<name>A0A160FGN8_9BURK</name>
<evidence type="ECO:0000256" key="2">
    <source>
        <dbReference type="ARBA" id="ARBA00006175"/>
    </source>
</evidence>
<feature type="transmembrane region" description="Helical" evidence="9">
    <location>
        <begin position="12"/>
        <end position="32"/>
    </location>
</feature>
<keyword evidence="11" id="KW-1185">Reference proteome</keyword>
<evidence type="ECO:0000256" key="9">
    <source>
        <dbReference type="SAM" id="Phobius"/>
    </source>
</evidence>
<feature type="transmembrane region" description="Helical" evidence="9">
    <location>
        <begin position="164"/>
        <end position="188"/>
    </location>
</feature>
<dbReference type="AlphaFoldDB" id="A0A160FGN8"/>
<dbReference type="NCBIfam" id="NF003838">
    <property type="entry name" value="PRK05420.1"/>
    <property type="match status" value="1"/>
</dbReference>
<keyword evidence="7 9" id="KW-0472">Membrane</keyword>
<dbReference type="InterPro" id="IPR022357">
    <property type="entry name" value="MIP_CS"/>
</dbReference>
<evidence type="ECO:0000256" key="1">
    <source>
        <dbReference type="ARBA" id="ARBA00004651"/>
    </source>
</evidence>
<evidence type="ECO:0000313" key="11">
    <source>
        <dbReference type="Proteomes" id="UP000076852"/>
    </source>
</evidence>
<feature type="transmembrane region" description="Helical" evidence="9">
    <location>
        <begin position="44"/>
        <end position="63"/>
    </location>
</feature>
<dbReference type="Pfam" id="PF00230">
    <property type="entry name" value="MIP"/>
    <property type="match status" value="1"/>
</dbReference>
<dbReference type="PROSITE" id="PS51257">
    <property type="entry name" value="PROKAR_LIPOPROTEIN"/>
    <property type="match status" value="1"/>
</dbReference>
<dbReference type="Proteomes" id="UP000076852">
    <property type="component" value="Chromosome 1"/>
</dbReference>
<evidence type="ECO:0000256" key="8">
    <source>
        <dbReference type="RuleBase" id="RU000477"/>
    </source>
</evidence>
<accession>A0A160FGN8</accession>
<dbReference type="GO" id="GO:0015250">
    <property type="term" value="F:water channel activity"/>
    <property type="evidence" value="ECO:0007669"/>
    <property type="project" value="TreeGrafter"/>
</dbReference>